<keyword evidence="4 5" id="KW-0560">Oxidoreductase</keyword>
<dbReference type="EMBL" id="AP025516">
    <property type="protein sequence ID" value="BDD86346.1"/>
    <property type="molecule type" value="Genomic_DNA"/>
</dbReference>
<evidence type="ECO:0000256" key="3">
    <source>
        <dbReference type="ARBA" id="ARBA00022694"/>
    </source>
</evidence>
<dbReference type="Gene3D" id="3.20.20.70">
    <property type="entry name" value="Aldolase class I"/>
    <property type="match status" value="1"/>
</dbReference>
<dbReference type="Pfam" id="PF01207">
    <property type="entry name" value="Dus"/>
    <property type="match status" value="1"/>
</dbReference>
<dbReference type="Proteomes" id="UP000830055">
    <property type="component" value="Chromosome"/>
</dbReference>
<evidence type="ECO:0000256" key="2">
    <source>
        <dbReference type="ARBA" id="ARBA00022643"/>
    </source>
</evidence>
<gene>
    <name evidence="7" type="ORF">DPPLL_07110</name>
</gene>
<name>A0ABN6M3K1_9BACT</name>
<reference evidence="7 8" key="1">
    <citation type="submission" date="2022-01" db="EMBL/GenBank/DDBJ databases">
        <title>Desulfofustis limnae sp. nov., a novel mesophilic sulfate-reducing bacterium isolated from marsh soil.</title>
        <authorList>
            <person name="Watanabe M."/>
            <person name="Takahashi A."/>
            <person name="Kojima H."/>
            <person name="Fukui M."/>
        </authorList>
    </citation>
    <scope>NUCLEOTIDE SEQUENCE [LARGE SCALE GENOMIC DNA]</scope>
    <source>
        <strain evidence="7 8">PPLL</strain>
    </source>
</reference>
<evidence type="ECO:0000256" key="1">
    <source>
        <dbReference type="ARBA" id="ARBA00022630"/>
    </source>
</evidence>
<organism evidence="7 8">
    <name type="scientific">Desulfofustis limnaeus</name>
    <dbReference type="NCBI Taxonomy" id="2740163"/>
    <lineage>
        <taxon>Bacteria</taxon>
        <taxon>Pseudomonadati</taxon>
        <taxon>Thermodesulfobacteriota</taxon>
        <taxon>Desulfobulbia</taxon>
        <taxon>Desulfobulbales</taxon>
        <taxon>Desulfocapsaceae</taxon>
        <taxon>Desulfofustis</taxon>
    </lineage>
</organism>
<keyword evidence="2 5" id="KW-0288">FMN</keyword>
<keyword evidence="1 5" id="KW-0285">Flavoprotein</keyword>
<dbReference type="PIRSF" id="PIRSF006621">
    <property type="entry name" value="Dus"/>
    <property type="match status" value="1"/>
</dbReference>
<dbReference type="SUPFAM" id="SSF51395">
    <property type="entry name" value="FMN-linked oxidoreductases"/>
    <property type="match status" value="1"/>
</dbReference>
<dbReference type="InterPro" id="IPR013785">
    <property type="entry name" value="Aldolase_TIM"/>
</dbReference>
<keyword evidence="8" id="KW-1185">Reference proteome</keyword>
<sequence>MNKPLIFMAPLQGITDSLFRRVFNDHFPELDGAVAPFINPHRGELVSDKLLRDLLPERSCSLPVVPQLLTTDPPGFLALANRLHELGYAEVNWNLGCPAPMVARKRRGSGLLPYPDQIIDLLEQVMPQLRPRLSIKMRLGYHDPREAHLLLPRLDNFPLTEIIIHARLGAQLYRGSAAPDEFARCLGLTRHRLAYNGDMTSLEGYRFLAARFGEVNRWMIGRGLLANPFLPGEIKGIIGTEEQRRTALASFHDALFAALAERLSGPGHLLGRMKQVWIYLIHAFPGTEKPFKKLIRASSIGSYQQAARAIIEAGC</sequence>
<comment type="function">
    <text evidence="5">Catalyzes the synthesis of 5,6-dihydrouridine (D), a modified base found in the D-loop of most tRNAs, via the reduction of the C5-C6 double bond in target uridines.</text>
</comment>
<dbReference type="PANTHER" id="PTHR45846:SF1">
    <property type="entry name" value="TRNA-DIHYDROURIDINE(47) SYNTHASE [NAD(P)(+)]-LIKE"/>
    <property type="match status" value="1"/>
</dbReference>
<dbReference type="InterPro" id="IPR001269">
    <property type="entry name" value="DUS_fam"/>
</dbReference>
<feature type="domain" description="DUS-like FMN-binding" evidence="6">
    <location>
        <begin position="8"/>
        <end position="246"/>
    </location>
</feature>
<comment type="cofactor">
    <cofactor evidence="5">
        <name>FMN</name>
        <dbReference type="ChEBI" id="CHEBI:58210"/>
    </cofactor>
</comment>
<dbReference type="PANTHER" id="PTHR45846">
    <property type="entry name" value="TRNA-DIHYDROURIDINE(47) SYNTHASE [NAD(P)(+)]-LIKE"/>
    <property type="match status" value="1"/>
</dbReference>
<dbReference type="CDD" id="cd02801">
    <property type="entry name" value="DUS_like_FMN"/>
    <property type="match status" value="1"/>
</dbReference>
<accession>A0ABN6M3K1</accession>
<evidence type="ECO:0000313" key="8">
    <source>
        <dbReference type="Proteomes" id="UP000830055"/>
    </source>
</evidence>
<proteinExistence type="inferred from homology"/>
<evidence type="ECO:0000259" key="6">
    <source>
        <dbReference type="Pfam" id="PF01207"/>
    </source>
</evidence>
<evidence type="ECO:0000256" key="5">
    <source>
        <dbReference type="PIRNR" id="PIRNR006621"/>
    </source>
</evidence>
<protein>
    <recommendedName>
        <fullName evidence="5">tRNA-dihydrouridine synthase</fullName>
        <ecNumber evidence="5">1.3.1.-</ecNumber>
    </recommendedName>
</protein>
<evidence type="ECO:0000256" key="4">
    <source>
        <dbReference type="ARBA" id="ARBA00023002"/>
    </source>
</evidence>
<comment type="similarity">
    <text evidence="5">Belongs to the dus family.</text>
</comment>
<evidence type="ECO:0000313" key="7">
    <source>
        <dbReference type="EMBL" id="BDD86346.1"/>
    </source>
</evidence>
<dbReference type="RefSeq" id="WP_284153440.1">
    <property type="nucleotide sequence ID" value="NZ_AP025516.1"/>
</dbReference>
<keyword evidence="3 5" id="KW-0819">tRNA processing</keyword>
<dbReference type="EC" id="1.3.1.-" evidence="5"/>
<dbReference type="InterPro" id="IPR035587">
    <property type="entry name" value="DUS-like_FMN-bd"/>
</dbReference>